<accession>A0AA88D496</accession>
<evidence type="ECO:0000313" key="1">
    <source>
        <dbReference type="EMBL" id="GMN42266.1"/>
    </source>
</evidence>
<organism evidence="1 2">
    <name type="scientific">Ficus carica</name>
    <name type="common">Common fig</name>
    <dbReference type="NCBI Taxonomy" id="3494"/>
    <lineage>
        <taxon>Eukaryota</taxon>
        <taxon>Viridiplantae</taxon>
        <taxon>Streptophyta</taxon>
        <taxon>Embryophyta</taxon>
        <taxon>Tracheophyta</taxon>
        <taxon>Spermatophyta</taxon>
        <taxon>Magnoliopsida</taxon>
        <taxon>eudicotyledons</taxon>
        <taxon>Gunneridae</taxon>
        <taxon>Pentapetalae</taxon>
        <taxon>rosids</taxon>
        <taxon>fabids</taxon>
        <taxon>Rosales</taxon>
        <taxon>Moraceae</taxon>
        <taxon>Ficeae</taxon>
        <taxon>Ficus</taxon>
    </lineage>
</organism>
<dbReference type="EMBL" id="BTGU01000014">
    <property type="protein sequence ID" value="GMN42266.1"/>
    <property type="molecule type" value="Genomic_DNA"/>
</dbReference>
<comment type="caution">
    <text evidence="1">The sequence shown here is derived from an EMBL/GenBank/DDBJ whole genome shotgun (WGS) entry which is preliminary data.</text>
</comment>
<sequence>MVGKASKCCTAEGWVVTGDKGVVKMQICIDFTGSIGNRVFGSLVGRRLSRILTH</sequence>
<proteinExistence type="predicted"/>
<gene>
    <name evidence="1" type="ORF">TIFTF001_011494</name>
</gene>
<protein>
    <submittedName>
        <fullName evidence="1">Uncharacterized protein</fullName>
    </submittedName>
</protein>
<evidence type="ECO:0000313" key="2">
    <source>
        <dbReference type="Proteomes" id="UP001187192"/>
    </source>
</evidence>
<keyword evidence="2" id="KW-1185">Reference proteome</keyword>
<dbReference type="Proteomes" id="UP001187192">
    <property type="component" value="Unassembled WGS sequence"/>
</dbReference>
<reference evidence="1" key="1">
    <citation type="submission" date="2023-07" db="EMBL/GenBank/DDBJ databases">
        <title>draft genome sequence of fig (Ficus carica).</title>
        <authorList>
            <person name="Takahashi T."/>
            <person name="Nishimura K."/>
        </authorList>
    </citation>
    <scope>NUCLEOTIDE SEQUENCE</scope>
</reference>
<name>A0AA88D496_FICCA</name>
<dbReference type="AlphaFoldDB" id="A0AA88D496"/>